<dbReference type="Proteomes" id="UP001558713">
    <property type="component" value="Unassembled WGS sequence"/>
</dbReference>
<evidence type="ECO:0000313" key="3">
    <source>
        <dbReference type="Proteomes" id="UP001558713"/>
    </source>
</evidence>
<accession>A0ABD0ZE03</accession>
<dbReference type="InterPro" id="IPR001810">
    <property type="entry name" value="F-box_dom"/>
</dbReference>
<dbReference type="InterPro" id="IPR017451">
    <property type="entry name" value="F-box-assoc_interact_dom"/>
</dbReference>
<organism evidence="2 3">
    <name type="scientific">Cardamine amara subsp. amara</name>
    <dbReference type="NCBI Taxonomy" id="228776"/>
    <lineage>
        <taxon>Eukaryota</taxon>
        <taxon>Viridiplantae</taxon>
        <taxon>Streptophyta</taxon>
        <taxon>Embryophyta</taxon>
        <taxon>Tracheophyta</taxon>
        <taxon>Spermatophyta</taxon>
        <taxon>Magnoliopsida</taxon>
        <taxon>eudicotyledons</taxon>
        <taxon>Gunneridae</taxon>
        <taxon>Pentapetalae</taxon>
        <taxon>rosids</taxon>
        <taxon>malvids</taxon>
        <taxon>Brassicales</taxon>
        <taxon>Brassicaceae</taxon>
        <taxon>Cardamineae</taxon>
        <taxon>Cardamine</taxon>
    </lineage>
</organism>
<reference evidence="2 3" key="1">
    <citation type="submission" date="2024-04" db="EMBL/GenBank/DDBJ databases">
        <title>Genome assembly C_amara_ONT_v2.</title>
        <authorList>
            <person name="Yant L."/>
            <person name="Moore C."/>
            <person name="Slenker M."/>
        </authorList>
    </citation>
    <scope>NUCLEOTIDE SEQUENCE [LARGE SCALE GENOMIC DNA]</scope>
    <source>
        <tissue evidence="2">Leaf</tissue>
    </source>
</reference>
<dbReference type="AlphaFoldDB" id="A0ABD0ZE03"/>
<dbReference type="Pfam" id="PF08268">
    <property type="entry name" value="FBA_3"/>
    <property type="match status" value="1"/>
</dbReference>
<dbReference type="EMBL" id="JBANAX010000805">
    <property type="protein sequence ID" value="KAL1192911.1"/>
    <property type="molecule type" value="Genomic_DNA"/>
</dbReference>
<dbReference type="InterPro" id="IPR036047">
    <property type="entry name" value="F-box-like_dom_sf"/>
</dbReference>
<comment type="caution">
    <text evidence="2">The sequence shown here is derived from an EMBL/GenBank/DDBJ whole genome shotgun (WGS) entry which is preliminary data.</text>
</comment>
<dbReference type="SMART" id="SM00256">
    <property type="entry name" value="FBOX"/>
    <property type="match status" value="1"/>
</dbReference>
<dbReference type="PANTHER" id="PTHR31111:SF132">
    <property type="entry name" value="F-BOX ASSOCIATED UBIQUITINATION EFFECTOR FAMILY PROTEIN-RELATED"/>
    <property type="match status" value="1"/>
</dbReference>
<evidence type="ECO:0000259" key="1">
    <source>
        <dbReference type="SMART" id="SM00256"/>
    </source>
</evidence>
<proteinExistence type="predicted"/>
<gene>
    <name evidence="2" type="ORF">V5N11_007119</name>
</gene>
<name>A0ABD0ZE03_CARAN</name>
<dbReference type="CDD" id="cd22157">
    <property type="entry name" value="F-box_AtFBW1-like"/>
    <property type="match status" value="1"/>
</dbReference>
<dbReference type="NCBIfam" id="TIGR01640">
    <property type="entry name" value="F_box_assoc_1"/>
    <property type="match status" value="1"/>
</dbReference>
<dbReference type="InterPro" id="IPR013187">
    <property type="entry name" value="F-box-assoc_dom_typ3"/>
</dbReference>
<feature type="domain" description="F-box" evidence="1">
    <location>
        <begin position="24"/>
        <end position="64"/>
    </location>
</feature>
<dbReference type="Pfam" id="PF00646">
    <property type="entry name" value="F-box"/>
    <property type="match status" value="1"/>
</dbReference>
<protein>
    <submittedName>
        <fullName evidence="2">F-box protein</fullName>
    </submittedName>
</protein>
<evidence type="ECO:0000313" key="2">
    <source>
        <dbReference type="EMBL" id="KAL1192911.1"/>
    </source>
</evidence>
<dbReference type="SUPFAM" id="SSF81383">
    <property type="entry name" value="F-box domain"/>
    <property type="match status" value="1"/>
</dbReference>
<dbReference type="PANTHER" id="PTHR31111">
    <property type="entry name" value="BNAA05G37150D PROTEIN-RELATED"/>
    <property type="match status" value="1"/>
</dbReference>
<keyword evidence="3" id="KW-1185">Reference proteome</keyword>
<sequence length="409" mass="46750">MIMTRSKTRACSNSRNQVERSEPLPFDLVIEILLRLPVKSIARFRIVSKLWESTLASPNFTESFFTISSSRPNLLFTCLKDGETFFFSSSSSPPPIAAKIHKSFPINCPSNIFRPVRGLVCGLNQRTSKGGTVTVPWICNPSTGQSLALPRVKTRRKGVISFFGYDPMDKHFKVLCMTLSYIGGPYTSQDHQVLTLETGKKRLSWRKIKCEMPHYPASVEQTKRYDGICINGVLYYLACITHGYFHDIACFDIRSEKFYYIKRADHGMDITLGAWFQSTLVNYKGKLAKLQPGFSSNVIYTSLQLWVLEDAEKHQWSSYIYVMPPPWRNISEENKLCFVGTTRSGEIVLSPNTIGDFFYLAYYKPERDTISIVGIKGMEAFKSHRVYTFLDHEEDVKLFSSVSNHRFVT</sequence>